<dbReference type="EMBL" id="JANBQF010000007">
    <property type="protein sequence ID" value="KAJ2008308.1"/>
    <property type="molecule type" value="Genomic_DNA"/>
</dbReference>
<organism evidence="2 3">
    <name type="scientific">Coemansia thaxteri</name>
    <dbReference type="NCBI Taxonomy" id="2663907"/>
    <lineage>
        <taxon>Eukaryota</taxon>
        <taxon>Fungi</taxon>
        <taxon>Fungi incertae sedis</taxon>
        <taxon>Zoopagomycota</taxon>
        <taxon>Kickxellomycotina</taxon>
        <taxon>Kickxellomycetes</taxon>
        <taxon>Kickxellales</taxon>
        <taxon>Kickxellaceae</taxon>
        <taxon>Coemansia</taxon>
    </lineage>
</organism>
<gene>
    <name evidence="2" type="ORF">H4R26_000250</name>
</gene>
<feature type="domain" description="COP9 signalosome complex subunit 3 N-terminal helical repeats" evidence="1">
    <location>
        <begin position="48"/>
        <end position="273"/>
    </location>
</feature>
<dbReference type="AlphaFoldDB" id="A0A9W8BP55"/>
<protein>
    <recommendedName>
        <fullName evidence="1">COP9 signalosome complex subunit 3 N-terminal helical repeats domain-containing protein</fullName>
    </recommendedName>
</protein>
<evidence type="ECO:0000313" key="2">
    <source>
        <dbReference type="EMBL" id="KAJ2008308.1"/>
    </source>
</evidence>
<comment type="caution">
    <text evidence="2">The sequence shown here is derived from an EMBL/GenBank/DDBJ whole genome shotgun (WGS) entry which is preliminary data.</text>
</comment>
<dbReference type="OrthoDB" id="29061at2759"/>
<dbReference type="InterPro" id="IPR055089">
    <property type="entry name" value="COP9_N"/>
</dbReference>
<proteinExistence type="predicted"/>
<reference evidence="2" key="1">
    <citation type="submission" date="2022-07" db="EMBL/GenBank/DDBJ databases">
        <title>Phylogenomic reconstructions and comparative analyses of Kickxellomycotina fungi.</title>
        <authorList>
            <person name="Reynolds N.K."/>
            <person name="Stajich J.E."/>
            <person name="Barry K."/>
            <person name="Grigoriev I.V."/>
            <person name="Crous P."/>
            <person name="Smith M.E."/>
        </authorList>
    </citation>
    <scope>NUCLEOTIDE SEQUENCE</scope>
    <source>
        <strain evidence="2">IMI 214461</strain>
    </source>
</reference>
<name>A0A9W8BP55_9FUNG</name>
<dbReference type="Proteomes" id="UP001150907">
    <property type="component" value="Unassembled WGS sequence"/>
</dbReference>
<keyword evidence="3" id="KW-1185">Reference proteome</keyword>
<evidence type="ECO:0000313" key="3">
    <source>
        <dbReference type="Proteomes" id="UP001150907"/>
    </source>
</evidence>
<dbReference type="Pfam" id="PF22788">
    <property type="entry name" value="COP9_hel_rpt"/>
    <property type="match status" value="1"/>
</dbReference>
<accession>A0A9W8BP55</accession>
<sequence length="461" mass="48870">MNLFRNAGYGPLLALGEHAPLSESRTQSLLVPMLRNWKSPLTESGSDVNSNGADVAREALERLDPRESTLAYAQVAVDCARSNQRDLAALAFRRLASAGRLAQFEQFPVMLQRVADAAGAGAFGAADACALLADVAEALLQQMQETASAGPVSYDVQPLAPAAGVRLTPVAVECARQCVLARRAALHARVSRLLAAYAAPDALGRLVGTEGVSRARAFMEFSLYAGMVHAAHGADGAALAAWQRVLAVPSRHVSAVAVAAFKRRLLLHAAALGTRARPPACFAAAHVRILEAQAAPYVAVADACAAATTLATPLAKLSDMRRVLAHDENAGLAARLVHAMPAHCIRRRARVYAAVPLPRLAELIGFAAHPLARDANTTVDAALAAYIRDMDDPAVILDADQIVRFQPSSSGGADAECRWADAVEQKAAHVAQLRDRMDRLDRHLALTKECVMENQRPAING</sequence>
<evidence type="ECO:0000259" key="1">
    <source>
        <dbReference type="Pfam" id="PF22788"/>
    </source>
</evidence>